<dbReference type="SUPFAM" id="SSF51316">
    <property type="entry name" value="Mss4-like"/>
    <property type="match status" value="1"/>
</dbReference>
<dbReference type="HAMAP" id="MF_01401">
    <property type="entry name" value="MsrA"/>
    <property type="match status" value="1"/>
</dbReference>
<feature type="domain" description="MsrB" evidence="6">
    <location>
        <begin position="287"/>
        <end position="408"/>
    </location>
</feature>
<evidence type="ECO:0000256" key="3">
    <source>
        <dbReference type="ARBA" id="ARBA00023268"/>
    </source>
</evidence>
<protein>
    <recommendedName>
        <fullName evidence="1">peptide-methionine (S)-S-oxide reductase</fullName>
        <ecNumber evidence="1">1.8.4.11</ecNumber>
    </recommendedName>
</protein>
<dbReference type="NCBIfam" id="TIGR00357">
    <property type="entry name" value="peptide-methionine (R)-S-oxide reductase MsrB"/>
    <property type="match status" value="1"/>
</dbReference>
<keyword evidence="2 7" id="KW-0560">Oxidoreductase</keyword>
<dbReference type="GO" id="GO:0033743">
    <property type="term" value="F:peptide-methionine (R)-S-oxide reductase activity"/>
    <property type="evidence" value="ECO:0007669"/>
    <property type="project" value="InterPro"/>
</dbReference>
<reference evidence="7" key="1">
    <citation type="submission" date="2018-10" db="EMBL/GenBank/DDBJ databases">
        <authorList>
            <person name="Plewniak F."/>
        </authorList>
    </citation>
    <scope>NUCLEOTIDE SEQUENCE</scope>
</reference>
<dbReference type="Pfam" id="PF01625">
    <property type="entry name" value="PMSR"/>
    <property type="match status" value="1"/>
</dbReference>
<dbReference type="Pfam" id="PF01641">
    <property type="entry name" value="SelR"/>
    <property type="match status" value="1"/>
</dbReference>
<dbReference type="Gene3D" id="2.170.150.20">
    <property type="entry name" value="Peptide methionine sulfoxide reductase"/>
    <property type="match status" value="1"/>
</dbReference>
<dbReference type="InterPro" id="IPR011057">
    <property type="entry name" value="Mss4-like_sf"/>
</dbReference>
<dbReference type="GO" id="GO:0034599">
    <property type="term" value="P:cellular response to oxidative stress"/>
    <property type="evidence" value="ECO:0007669"/>
    <property type="project" value="TreeGrafter"/>
</dbReference>
<evidence type="ECO:0000256" key="4">
    <source>
        <dbReference type="ARBA" id="ARBA00047806"/>
    </source>
</evidence>
<dbReference type="GO" id="GO:0008113">
    <property type="term" value="F:peptide-methionine (S)-S-oxide reductase activity"/>
    <property type="evidence" value="ECO:0007669"/>
    <property type="project" value="UniProtKB-EC"/>
</dbReference>
<dbReference type="EC" id="1.8.4.11" evidence="1"/>
<dbReference type="InterPro" id="IPR050162">
    <property type="entry name" value="MsrA_MetSO_reductase"/>
</dbReference>
<accession>A0A3P3ZN68</accession>
<dbReference type="InterPro" id="IPR002569">
    <property type="entry name" value="Met_Sox_Rdtase_MsrA_dom"/>
</dbReference>
<comment type="catalytic activity">
    <reaction evidence="4">
        <text>L-methionyl-[protein] + [thioredoxin]-disulfide + H2O = L-methionyl-(S)-S-oxide-[protein] + [thioredoxin]-dithiol</text>
        <dbReference type="Rhea" id="RHEA:14217"/>
        <dbReference type="Rhea" id="RHEA-COMP:10698"/>
        <dbReference type="Rhea" id="RHEA-COMP:10700"/>
        <dbReference type="Rhea" id="RHEA-COMP:12313"/>
        <dbReference type="Rhea" id="RHEA-COMP:12315"/>
        <dbReference type="ChEBI" id="CHEBI:15377"/>
        <dbReference type="ChEBI" id="CHEBI:16044"/>
        <dbReference type="ChEBI" id="CHEBI:29950"/>
        <dbReference type="ChEBI" id="CHEBI:44120"/>
        <dbReference type="ChEBI" id="CHEBI:50058"/>
        <dbReference type="EC" id="1.8.4.11"/>
    </reaction>
</comment>
<dbReference type="Gene3D" id="3.30.1060.10">
    <property type="entry name" value="Peptide methionine sulphoxide reductase MsrA"/>
    <property type="match status" value="1"/>
</dbReference>
<dbReference type="NCBIfam" id="TIGR00401">
    <property type="entry name" value="msrA"/>
    <property type="match status" value="1"/>
</dbReference>
<name>A0A3P3ZN68_9ZZZZ</name>
<dbReference type="EMBL" id="UOYP01000180">
    <property type="protein sequence ID" value="VAY87942.1"/>
    <property type="molecule type" value="Genomic_DNA"/>
</dbReference>
<gene>
    <name evidence="7" type="primary">msrA</name>
    <name evidence="7" type="ORF">CARN8_2600003</name>
</gene>
<dbReference type="SUPFAM" id="SSF55068">
    <property type="entry name" value="Peptide methionine sulfoxide reductase"/>
    <property type="match status" value="1"/>
</dbReference>
<dbReference type="GO" id="GO:0005737">
    <property type="term" value="C:cytoplasm"/>
    <property type="evidence" value="ECO:0007669"/>
    <property type="project" value="TreeGrafter"/>
</dbReference>
<evidence type="ECO:0000256" key="2">
    <source>
        <dbReference type="ARBA" id="ARBA00023002"/>
    </source>
</evidence>
<evidence type="ECO:0000256" key="1">
    <source>
        <dbReference type="ARBA" id="ARBA00012502"/>
    </source>
</evidence>
<dbReference type="AlphaFoldDB" id="A0A3P3ZN68"/>
<evidence type="ECO:0000259" key="6">
    <source>
        <dbReference type="PROSITE" id="PS51790"/>
    </source>
</evidence>
<dbReference type="PANTHER" id="PTHR42799:SF2">
    <property type="entry name" value="MITOCHONDRIAL PEPTIDE METHIONINE SULFOXIDE REDUCTASE"/>
    <property type="match status" value="1"/>
</dbReference>
<dbReference type="PROSITE" id="PS51790">
    <property type="entry name" value="MSRB"/>
    <property type="match status" value="1"/>
</dbReference>
<dbReference type="Gene3D" id="3.40.30.10">
    <property type="entry name" value="Glutaredoxin"/>
    <property type="match status" value="1"/>
</dbReference>
<evidence type="ECO:0000256" key="5">
    <source>
        <dbReference type="ARBA" id="ARBA00048782"/>
    </source>
</evidence>
<organism evidence="7">
    <name type="scientific">mine drainage metagenome</name>
    <dbReference type="NCBI Taxonomy" id="410659"/>
    <lineage>
        <taxon>unclassified sequences</taxon>
        <taxon>metagenomes</taxon>
        <taxon>ecological metagenomes</taxon>
    </lineage>
</organism>
<proteinExistence type="inferred from homology"/>
<keyword evidence="3" id="KW-0511">Multifunctional enzyme</keyword>
<evidence type="ECO:0000313" key="7">
    <source>
        <dbReference type="EMBL" id="VAY87942.1"/>
    </source>
</evidence>
<dbReference type="PANTHER" id="PTHR42799">
    <property type="entry name" value="MITOCHONDRIAL PEPTIDE METHIONINE SULFOXIDE REDUCTASE"/>
    <property type="match status" value="1"/>
</dbReference>
<comment type="catalytic activity">
    <reaction evidence="5">
        <text>[thioredoxin]-disulfide + L-methionine + H2O = L-methionine (S)-S-oxide + [thioredoxin]-dithiol</text>
        <dbReference type="Rhea" id="RHEA:19993"/>
        <dbReference type="Rhea" id="RHEA-COMP:10698"/>
        <dbReference type="Rhea" id="RHEA-COMP:10700"/>
        <dbReference type="ChEBI" id="CHEBI:15377"/>
        <dbReference type="ChEBI" id="CHEBI:29950"/>
        <dbReference type="ChEBI" id="CHEBI:50058"/>
        <dbReference type="ChEBI" id="CHEBI:57844"/>
        <dbReference type="ChEBI" id="CHEBI:58772"/>
        <dbReference type="EC" id="1.8.4.11"/>
    </reaction>
</comment>
<dbReference type="InterPro" id="IPR002579">
    <property type="entry name" value="Met_Sox_Rdtase_MsrB_dom"/>
</dbReference>
<dbReference type="GO" id="GO:0033744">
    <property type="term" value="F:L-methionine:thioredoxin-disulfide S-oxidoreductase activity"/>
    <property type="evidence" value="ECO:0007669"/>
    <property type="project" value="RHEA"/>
</dbReference>
<dbReference type="InterPro" id="IPR036509">
    <property type="entry name" value="Met_Sox_Rdtase_MsrA_sf"/>
</dbReference>
<sequence length="408" mass="45090">MSLNPVFGQSSVSPHLSRLVLGMGCFWGAEKRLASLPGVVHTEVGYAGGETANPTYQMVLREAIEGKNRVHAEVVEVDYDSRIISTRQILMDFFENHDPTQGNRQGNDEGPNYRSVVFYTHPDQRNEALSVMKIYQSALSAAGYPAMTTELAPLEHFYRAEEYHQRYLQKNPEGYCGLGGTGVVFPAQQPEKSLSHSVPLLDGKSLAATQLVVFEGVDCDYCRQFEAQVLKHWKSAVPVTRTPSAQAPVGWHLKSAVWASPTSVLFQNGEEISRFTGFNGDQHAFWNWLGHWTLTQEQQAIAFKGETEPAFTGSFLDNHVSGTYVDPVTGQPLFRSDAKFGSHSGWPSFFAPVSGALIMREDDSHGMHRIEVLSASSGIHLGHVFDDGPPPTGKRYCINSAVLRFVPD</sequence>